<dbReference type="Pfam" id="PF03349">
    <property type="entry name" value="Toluene_X"/>
    <property type="match status" value="1"/>
</dbReference>
<accession>A0A1T2L6K9</accession>
<keyword evidence="7" id="KW-0998">Cell outer membrane</keyword>
<keyword evidence="3" id="KW-1134">Transmembrane beta strand</keyword>
<evidence type="ECO:0000256" key="1">
    <source>
        <dbReference type="ARBA" id="ARBA00004571"/>
    </source>
</evidence>
<feature type="chain" id="PRO_5012730048" description="Long-chain fatty acid transporter" evidence="8">
    <location>
        <begin position="21"/>
        <end position="469"/>
    </location>
</feature>
<dbReference type="Gene3D" id="2.40.160.60">
    <property type="entry name" value="Outer membrane protein transport protein (OMPP1/FadL/TodX)"/>
    <property type="match status" value="1"/>
</dbReference>
<dbReference type="RefSeq" id="WP_078476824.1">
    <property type="nucleotide sequence ID" value="NZ_MPRK01000080.1"/>
</dbReference>
<evidence type="ECO:0000313" key="9">
    <source>
        <dbReference type="EMBL" id="OOZ40721.1"/>
    </source>
</evidence>
<evidence type="ECO:0000256" key="3">
    <source>
        <dbReference type="ARBA" id="ARBA00022452"/>
    </source>
</evidence>
<evidence type="ECO:0000256" key="7">
    <source>
        <dbReference type="ARBA" id="ARBA00023237"/>
    </source>
</evidence>
<dbReference type="Proteomes" id="UP000190198">
    <property type="component" value="Unassembled WGS sequence"/>
</dbReference>
<name>A0A1T2L6K9_9GAMM</name>
<sequence>MKKSLTALAISAALVAPAFATNGMAPVGIGQMAKGMGGASIAYPQDSLQGSNNPAGMVHLGNRMDVGIEIFIPNRGFSTTEAGFYDPGVEPGCEVSCGEATAPALVGDYNGNGSGAMESWFPIPEFGYNRMINDDLSVGVSVFGNGGMNTTYRTDHPFSILQSPSFNEMEAPPWDDGPNVGIDLMQLFVTPSISYKVNDKLSVGAALNLIAARFSADGIAMFGGFSADPSNLSDNGNSYAYGASLRVGMQAQLSDAVTVGATYQTIGKMSEFDEYSGLFPDGGTMDIHANWGVGIAIKATDKLDIAMDVMQILYGGTNAMGNNPNSVDVAAGGSPAACDDPADTCFGDNDGPGFGWGDQTVYKLGLAYQYSDDLTLRAGYNYGETPVDLTDLGFALNTLAPGITEHHATFGFTKSLGDGASITGSYIHTFNKKQDGTLSLPSPDGSYVMNDGYLEMSQNAFGIAYNKTF</sequence>
<dbReference type="GO" id="GO:0009279">
    <property type="term" value="C:cell outer membrane"/>
    <property type="evidence" value="ECO:0007669"/>
    <property type="project" value="UniProtKB-SubCell"/>
</dbReference>
<dbReference type="PANTHER" id="PTHR35093:SF8">
    <property type="entry name" value="OUTER MEMBRANE PROTEIN NMB0088-RELATED"/>
    <property type="match status" value="1"/>
</dbReference>
<comment type="similarity">
    <text evidence="2">Belongs to the OmpP1/FadL family.</text>
</comment>
<dbReference type="InterPro" id="IPR005017">
    <property type="entry name" value="OMPP1/FadL/TodX"/>
</dbReference>
<comment type="subcellular location">
    <subcellularLocation>
        <location evidence="1">Cell outer membrane</location>
        <topology evidence="1">Multi-pass membrane protein</topology>
    </subcellularLocation>
</comment>
<evidence type="ECO:0008006" key="11">
    <source>
        <dbReference type="Google" id="ProtNLM"/>
    </source>
</evidence>
<evidence type="ECO:0000313" key="10">
    <source>
        <dbReference type="Proteomes" id="UP000190198"/>
    </source>
</evidence>
<dbReference type="GO" id="GO:0015483">
    <property type="term" value="F:long-chain fatty acid transporting porin activity"/>
    <property type="evidence" value="ECO:0007669"/>
    <property type="project" value="TreeGrafter"/>
</dbReference>
<keyword evidence="5 8" id="KW-0732">Signal</keyword>
<evidence type="ECO:0000256" key="2">
    <source>
        <dbReference type="ARBA" id="ARBA00008163"/>
    </source>
</evidence>
<evidence type="ECO:0000256" key="6">
    <source>
        <dbReference type="ARBA" id="ARBA00023136"/>
    </source>
</evidence>
<dbReference type="AlphaFoldDB" id="A0A1T2L6K9"/>
<comment type="caution">
    <text evidence="9">The sequence shown here is derived from an EMBL/GenBank/DDBJ whole genome shotgun (WGS) entry which is preliminary data.</text>
</comment>
<organism evidence="9 10">
    <name type="scientific">Solemya elarraichensis gill symbiont</name>
    <dbReference type="NCBI Taxonomy" id="1918949"/>
    <lineage>
        <taxon>Bacteria</taxon>
        <taxon>Pseudomonadati</taxon>
        <taxon>Pseudomonadota</taxon>
        <taxon>Gammaproteobacteria</taxon>
        <taxon>sulfur-oxidizing symbionts</taxon>
    </lineage>
</organism>
<keyword evidence="10" id="KW-1185">Reference proteome</keyword>
<evidence type="ECO:0000256" key="4">
    <source>
        <dbReference type="ARBA" id="ARBA00022692"/>
    </source>
</evidence>
<keyword evidence="6" id="KW-0472">Membrane</keyword>
<keyword evidence="4" id="KW-0812">Transmembrane</keyword>
<feature type="signal peptide" evidence="8">
    <location>
        <begin position="1"/>
        <end position="20"/>
    </location>
</feature>
<reference evidence="9 10" key="1">
    <citation type="submission" date="2016-11" db="EMBL/GenBank/DDBJ databases">
        <title>Mixed transmission modes and dynamic genome evolution in an obligate animal-bacterial symbiosis.</title>
        <authorList>
            <person name="Russell S.L."/>
            <person name="Corbett-Detig R.B."/>
            <person name="Cavanaugh C.M."/>
        </authorList>
    </citation>
    <scope>NUCLEOTIDE SEQUENCE [LARGE SCALE GENOMIC DNA]</scope>
    <source>
        <strain evidence="9">Sp-SM6</strain>
    </source>
</reference>
<proteinExistence type="inferred from homology"/>
<evidence type="ECO:0000256" key="8">
    <source>
        <dbReference type="SAM" id="SignalP"/>
    </source>
</evidence>
<dbReference type="EMBL" id="MPRK01000080">
    <property type="protein sequence ID" value="OOZ40721.1"/>
    <property type="molecule type" value="Genomic_DNA"/>
</dbReference>
<dbReference type="OrthoDB" id="19849at2"/>
<protein>
    <recommendedName>
        <fullName evidence="11">Long-chain fatty acid transporter</fullName>
    </recommendedName>
</protein>
<dbReference type="PANTHER" id="PTHR35093">
    <property type="entry name" value="OUTER MEMBRANE PROTEIN NMB0088-RELATED"/>
    <property type="match status" value="1"/>
</dbReference>
<gene>
    <name evidence="9" type="ORF">BOW52_05495</name>
</gene>
<dbReference type="SUPFAM" id="SSF56935">
    <property type="entry name" value="Porins"/>
    <property type="match status" value="1"/>
</dbReference>
<evidence type="ECO:0000256" key="5">
    <source>
        <dbReference type="ARBA" id="ARBA00022729"/>
    </source>
</evidence>